<evidence type="ECO:0000313" key="2">
    <source>
        <dbReference type="Proteomes" id="UP000016023"/>
    </source>
</evidence>
<dbReference type="eggNOG" id="COG5571">
    <property type="taxonomic scope" value="Bacteria"/>
</dbReference>
<evidence type="ECO:0000313" key="1">
    <source>
        <dbReference type="EMBL" id="EHO72753.1"/>
    </source>
</evidence>
<dbReference type="InterPro" id="IPR025535">
    <property type="entry name" value="DUF4421"/>
</dbReference>
<accession>H1Q0S5</accession>
<dbReference type="Pfam" id="PF14391">
    <property type="entry name" value="DUF4421"/>
    <property type="match status" value="1"/>
</dbReference>
<sequence length="335" mass="38958">MKHKRHSFFEIDSSYIEPQHYNLTFMMQNTNTYEVYRLSNSQQQSITFAPETAVKVGPYFGWRWAVLGYTLDIRHLSLKSDSRRRKEYNLSFYSSVMGLDIYFRKTGNDYKIRNIYLGEDVDTQPLRGADFSGLSSSIKGFNLYYIINHRKFSYPAAFSQSTVQRRSAGSMLLGVGYTRHKLSMNWVEMGRLIDRHLQLPQEVTRLDTTLRSTIVRYTDISLSAGYAYNWVLAHNWLLAGSLSLGLSYKETTGDIEHRRLSLREFTLSNLSLDGIGRFGIVWNNTRWYAGASTILHAYNYRRKQFSTNNFFGSINVYVGINFIRKGNQNKRKNDS</sequence>
<dbReference type="STRING" id="883158.HMPREF9140_00513"/>
<organism evidence="1 2">
    <name type="scientific">Prevotella micans F0438</name>
    <dbReference type="NCBI Taxonomy" id="883158"/>
    <lineage>
        <taxon>Bacteria</taxon>
        <taxon>Pseudomonadati</taxon>
        <taxon>Bacteroidota</taxon>
        <taxon>Bacteroidia</taxon>
        <taxon>Bacteroidales</taxon>
        <taxon>Prevotellaceae</taxon>
        <taxon>Prevotella</taxon>
    </lineage>
</organism>
<proteinExistence type="predicted"/>
<reference evidence="1 2" key="1">
    <citation type="submission" date="2011-12" db="EMBL/GenBank/DDBJ databases">
        <title>The Genome Sequence of Prevotella micans F0438.</title>
        <authorList>
            <consortium name="The Broad Institute Genome Sequencing Platform"/>
            <person name="Earl A."/>
            <person name="Ward D."/>
            <person name="Feldgarden M."/>
            <person name="Gevers D."/>
            <person name="Izard J."/>
            <person name="Baranova O.V."/>
            <person name="Blanton J.M."/>
            <person name="Wade W.G."/>
            <person name="Dewhirst F.E."/>
            <person name="Young S.K."/>
            <person name="Zeng Q."/>
            <person name="Gargeya S."/>
            <person name="Fitzgerald M."/>
            <person name="Haas B."/>
            <person name="Abouelleil A."/>
            <person name="Alvarado L."/>
            <person name="Arachchi H.M."/>
            <person name="Berlin A."/>
            <person name="Chapman S.B."/>
            <person name="Gearin G."/>
            <person name="Goldberg J."/>
            <person name="Griggs A."/>
            <person name="Gujja S."/>
            <person name="Hansen M."/>
            <person name="Heiman D."/>
            <person name="Howarth C."/>
            <person name="Larimer J."/>
            <person name="Lui A."/>
            <person name="MacDonald P.J.P."/>
            <person name="McCowen C."/>
            <person name="Montmayeur A."/>
            <person name="Murphy C."/>
            <person name="Neiman D."/>
            <person name="Pearson M."/>
            <person name="Priest M."/>
            <person name="Roberts A."/>
            <person name="Saif S."/>
            <person name="Shea T."/>
            <person name="Sisk P."/>
            <person name="Stolte C."/>
            <person name="Sykes S."/>
            <person name="Wortman J."/>
            <person name="Nusbaum C."/>
            <person name="Birren B."/>
        </authorList>
    </citation>
    <scope>NUCLEOTIDE SEQUENCE [LARGE SCALE GENOMIC DNA]</scope>
    <source>
        <strain evidence="1 2">F0438</strain>
    </source>
</reference>
<dbReference type="HOGENOM" id="CLU_054188_0_0_10"/>
<evidence type="ECO:0008006" key="3">
    <source>
        <dbReference type="Google" id="ProtNLM"/>
    </source>
</evidence>
<dbReference type="Proteomes" id="UP000016023">
    <property type="component" value="Unassembled WGS sequence"/>
</dbReference>
<name>H1Q0S5_9BACT</name>
<gene>
    <name evidence="1" type="ORF">HMPREF9140_00513</name>
</gene>
<comment type="caution">
    <text evidence="1">The sequence shown here is derived from an EMBL/GenBank/DDBJ whole genome shotgun (WGS) entry which is preliminary data.</text>
</comment>
<keyword evidence="2" id="KW-1185">Reference proteome</keyword>
<dbReference type="PATRIC" id="fig|883158.3.peg.526"/>
<dbReference type="EMBL" id="AGWK01000018">
    <property type="protein sequence ID" value="EHO72753.1"/>
    <property type="molecule type" value="Genomic_DNA"/>
</dbReference>
<dbReference type="AlphaFoldDB" id="H1Q0S5"/>
<protein>
    <recommendedName>
        <fullName evidence="3">DUF4421 domain-containing protein</fullName>
    </recommendedName>
</protein>